<evidence type="ECO:0000256" key="6">
    <source>
        <dbReference type="ARBA" id="ARBA00022723"/>
    </source>
</evidence>
<evidence type="ECO:0000256" key="8">
    <source>
        <dbReference type="RuleBase" id="RU003653"/>
    </source>
</evidence>
<dbReference type="GO" id="GO:0004239">
    <property type="term" value="F:initiator methionyl aminopeptidase activity"/>
    <property type="evidence" value="ECO:0007669"/>
    <property type="project" value="UniProtKB-EC"/>
</dbReference>
<dbReference type="InterPro" id="IPR000994">
    <property type="entry name" value="Pept_M24"/>
</dbReference>
<dbReference type="InterPro" id="IPR002468">
    <property type="entry name" value="Pept_M24A_MAP2"/>
</dbReference>
<dbReference type="InterPro" id="IPR001714">
    <property type="entry name" value="Pept_M24_MAP"/>
</dbReference>
<evidence type="ECO:0000313" key="11">
    <source>
        <dbReference type="Proteomes" id="UP000245908"/>
    </source>
</evidence>
<comment type="similarity">
    <text evidence="8">Belongs to the peptidase M24A family.</text>
</comment>
<dbReference type="Pfam" id="PF00557">
    <property type="entry name" value="Peptidase_M24"/>
    <property type="match status" value="1"/>
</dbReference>
<comment type="catalytic activity">
    <reaction evidence="1 8">
        <text>Release of N-terminal amino acids, preferentially methionine, from peptides and arylamides.</text>
        <dbReference type="EC" id="3.4.11.18"/>
    </reaction>
</comment>
<keyword evidence="7" id="KW-0378">Hydrolase</keyword>
<keyword evidence="4 8" id="KW-0031">Aminopeptidase</keyword>
<evidence type="ECO:0000256" key="4">
    <source>
        <dbReference type="ARBA" id="ARBA00022438"/>
    </source>
</evidence>
<sequence>MFEDLKKASEITKKVKREAEKLLKPGESIYNIAETIEQKIIDLGGFPSFPVNISINNIAAHYTPTINDNIILKDGDVVKFDFGAQVNGYCIDTAFTVEINDNKYKDLIEASRNALENVKKILRKDIEISEIGKVIENTIKSYNYNPIYNLSGHKIDRYILHSKITIPNYDNKSKIKLNEGIYAIEPFATNGVGFVKEGKPSGIYSIISDKPIRDPNVKKFFQEIYNKYKTLPFAYRWLYKEYNDKINLKLFIEYLKKNGNIYEYPILVEQSNGIVTQFETTFYIYDRVYDMMD</sequence>
<keyword evidence="6 8" id="KW-0479">Metal-binding</keyword>
<dbReference type="InterPro" id="IPR036390">
    <property type="entry name" value="WH_DNA-bd_sf"/>
</dbReference>
<dbReference type="GO" id="GO:0006508">
    <property type="term" value="P:proteolysis"/>
    <property type="evidence" value="ECO:0007669"/>
    <property type="project" value="UniProtKB-KW"/>
</dbReference>
<protein>
    <recommendedName>
        <fullName evidence="8">Methionine aminopeptidase</fullName>
        <ecNumber evidence="8">3.4.11.18</ecNumber>
    </recommendedName>
</protein>
<dbReference type="PANTHER" id="PTHR45777:SF2">
    <property type="entry name" value="METHIONINE AMINOPEPTIDASE 2"/>
    <property type="match status" value="1"/>
</dbReference>
<comment type="caution">
    <text evidence="10">The sequence shown here is derived from an EMBL/GenBank/DDBJ whole genome shotgun (WGS) entry which is preliminary data.</text>
</comment>
<dbReference type="Gene3D" id="3.90.230.10">
    <property type="entry name" value="Creatinase/methionine aminopeptidase superfamily"/>
    <property type="match status" value="1"/>
</dbReference>
<dbReference type="InterPro" id="IPR050247">
    <property type="entry name" value="Met_Aminopeptidase_Type2"/>
</dbReference>
<dbReference type="NCBIfam" id="TIGR00501">
    <property type="entry name" value="met_pdase_II"/>
    <property type="match status" value="1"/>
</dbReference>
<dbReference type="GO" id="GO:0046872">
    <property type="term" value="F:metal ion binding"/>
    <property type="evidence" value="ECO:0007669"/>
    <property type="project" value="UniProtKB-KW"/>
</dbReference>
<organism evidence="10 11">
    <name type="scientific">Nanobsidianus stetteri</name>
    <dbReference type="NCBI Taxonomy" id="1294122"/>
    <lineage>
        <taxon>Archaea</taxon>
        <taxon>Nanobdellota</taxon>
        <taxon>Candidatus Nanoarchaeia</taxon>
        <taxon>Nanoarchaeales</taxon>
        <taxon>Nanopusillaceae</taxon>
        <taxon>Candidatus Nanobsidianus</taxon>
    </lineage>
</organism>
<evidence type="ECO:0000256" key="3">
    <source>
        <dbReference type="ARBA" id="ARBA00001954"/>
    </source>
</evidence>
<dbReference type="SUPFAM" id="SSF55920">
    <property type="entry name" value="Creatinase/aminopeptidase"/>
    <property type="match status" value="1"/>
</dbReference>
<gene>
    <name evidence="10" type="ORF">DDW05_01130</name>
</gene>
<dbReference type="EC" id="3.4.11.18" evidence="8"/>
<reference evidence="10 11" key="1">
    <citation type="journal article" date="2015" name="Appl. Environ. Microbiol.">
        <title>Nanoarchaeota, Their Sulfolobales Host, and Nanoarchaeota Virus Distribution across Yellowstone National Park Hot Springs.</title>
        <authorList>
            <person name="Munson-McGee J.H."/>
            <person name="Field E.K."/>
            <person name="Bateson M."/>
            <person name="Rooney C."/>
            <person name="Stepanauskas R."/>
            <person name="Young M.J."/>
        </authorList>
    </citation>
    <scope>NUCLEOTIDE SEQUENCE [LARGE SCALE GENOMIC DNA]</scope>
    <source>
        <strain evidence="10">SCGC AB-777_O03</strain>
    </source>
</reference>
<dbReference type="PANTHER" id="PTHR45777">
    <property type="entry name" value="METHIONINE AMINOPEPTIDASE 2"/>
    <property type="match status" value="1"/>
</dbReference>
<evidence type="ECO:0000256" key="1">
    <source>
        <dbReference type="ARBA" id="ARBA00000294"/>
    </source>
</evidence>
<proteinExistence type="inferred from homology"/>
<keyword evidence="5 8" id="KW-0645">Protease</keyword>
<evidence type="ECO:0000256" key="2">
    <source>
        <dbReference type="ARBA" id="ARBA00001936"/>
    </source>
</evidence>
<accession>A0A2T9WUC0</accession>
<comment type="cofactor">
    <cofactor evidence="2">
        <name>Mn(2+)</name>
        <dbReference type="ChEBI" id="CHEBI:29035"/>
    </cofactor>
</comment>
<dbReference type="GO" id="GO:0005737">
    <property type="term" value="C:cytoplasm"/>
    <property type="evidence" value="ECO:0007669"/>
    <property type="project" value="TreeGrafter"/>
</dbReference>
<dbReference type="InterPro" id="IPR036388">
    <property type="entry name" value="WH-like_DNA-bd_sf"/>
</dbReference>
<name>A0A2T9WUC0_NANST</name>
<evidence type="ECO:0000256" key="5">
    <source>
        <dbReference type="ARBA" id="ARBA00022670"/>
    </source>
</evidence>
<dbReference type="EMBL" id="QEFH01000006">
    <property type="protein sequence ID" value="PVU71406.1"/>
    <property type="molecule type" value="Genomic_DNA"/>
</dbReference>
<comment type="function">
    <text evidence="8">Removes the N-terminal methionine from nascent proteins. The N-terminal methionine is often cleaved when the second residue in the primary sequence is small and uncharged (Met-Ala-, Cys, Gly, Pro, Ser, Thr, or Val).</text>
</comment>
<comment type="cofactor">
    <cofactor evidence="3">
        <name>Fe(2+)</name>
        <dbReference type="ChEBI" id="CHEBI:29033"/>
    </cofactor>
</comment>
<comment type="cofactor">
    <cofactor evidence="8">
        <name>Co(2+)</name>
        <dbReference type="ChEBI" id="CHEBI:48828"/>
    </cofactor>
    <cofactor evidence="8">
        <name>Zn(2+)</name>
        <dbReference type="ChEBI" id="CHEBI:29105"/>
    </cofactor>
    <cofactor evidence="8">
        <name>Mn(2+)</name>
        <dbReference type="ChEBI" id="CHEBI:29035"/>
    </cofactor>
    <cofactor evidence="8">
        <name>Fe(2+)</name>
        <dbReference type="ChEBI" id="CHEBI:29033"/>
    </cofactor>
    <text evidence="8">Binds 2 divalent metal cations per subunit. Has a high-affinity and a low affinity metal-binding site. The true nature of the physiological cofactor is under debate. The enzyme is active with cobalt, zinc, manganese or divalent iron ions.</text>
</comment>
<dbReference type="AlphaFoldDB" id="A0A2T9WUC0"/>
<dbReference type="Gene3D" id="1.10.10.10">
    <property type="entry name" value="Winged helix-like DNA-binding domain superfamily/Winged helix DNA-binding domain"/>
    <property type="match status" value="1"/>
</dbReference>
<evidence type="ECO:0000256" key="7">
    <source>
        <dbReference type="ARBA" id="ARBA00022801"/>
    </source>
</evidence>
<evidence type="ECO:0000313" key="10">
    <source>
        <dbReference type="EMBL" id="PVU71406.1"/>
    </source>
</evidence>
<evidence type="ECO:0000259" key="9">
    <source>
        <dbReference type="Pfam" id="PF00557"/>
    </source>
</evidence>
<dbReference type="Proteomes" id="UP000245908">
    <property type="component" value="Unassembled WGS sequence"/>
</dbReference>
<dbReference type="InterPro" id="IPR036005">
    <property type="entry name" value="Creatinase/aminopeptidase-like"/>
</dbReference>
<feature type="domain" description="Peptidase M24" evidence="9">
    <location>
        <begin position="4"/>
        <end position="194"/>
    </location>
</feature>
<dbReference type="GO" id="GO:0070006">
    <property type="term" value="F:metalloaminopeptidase activity"/>
    <property type="evidence" value="ECO:0007669"/>
    <property type="project" value="InterPro"/>
</dbReference>
<dbReference type="PRINTS" id="PR00599">
    <property type="entry name" value="MAPEPTIDASE"/>
</dbReference>
<dbReference type="SUPFAM" id="SSF46785">
    <property type="entry name" value="Winged helix' DNA-binding domain"/>
    <property type="match status" value="1"/>
</dbReference>